<keyword evidence="3" id="KW-1185">Reference proteome</keyword>
<dbReference type="AlphaFoldDB" id="A0AAV7PKU6"/>
<proteinExistence type="predicted"/>
<protein>
    <submittedName>
        <fullName evidence="2">Uncharacterized protein</fullName>
    </submittedName>
</protein>
<organism evidence="2 3">
    <name type="scientific">Pleurodeles waltl</name>
    <name type="common">Iberian ribbed newt</name>
    <dbReference type="NCBI Taxonomy" id="8319"/>
    <lineage>
        <taxon>Eukaryota</taxon>
        <taxon>Metazoa</taxon>
        <taxon>Chordata</taxon>
        <taxon>Craniata</taxon>
        <taxon>Vertebrata</taxon>
        <taxon>Euteleostomi</taxon>
        <taxon>Amphibia</taxon>
        <taxon>Batrachia</taxon>
        <taxon>Caudata</taxon>
        <taxon>Salamandroidea</taxon>
        <taxon>Salamandridae</taxon>
        <taxon>Pleurodelinae</taxon>
        <taxon>Pleurodeles</taxon>
    </lineage>
</organism>
<name>A0AAV7PKU6_PLEWA</name>
<dbReference type="Proteomes" id="UP001066276">
    <property type="component" value="Chromosome 7"/>
</dbReference>
<evidence type="ECO:0000313" key="2">
    <source>
        <dbReference type="EMBL" id="KAJ1127817.1"/>
    </source>
</evidence>
<reference evidence="2" key="1">
    <citation type="journal article" date="2022" name="bioRxiv">
        <title>Sequencing and chromosome-scale assembly of the giantPleurodeles waltlgenome.</title>
        <authorList>
            <person name="Brown T."/>
            <person name="Elewa A."/>
            <person name="Iarovenko S."/>
            <person name="Subramanian E."/>
            <person name="Araus A.J."/>
            <person name="Petzold A."/>
            <person name="Susuki M."/>
            <person name="Suzuki K.-i.T."/>
            <person name="Hayashi T."/>
            <person name="Toyoda A."/>
            <person name="Oliveira C."/>
            <person name="Osipova E."/>
            <person name="Leigh N.D."/>
            <person name="Simon A."/>
            <person name="Yun M.H."/>
        </authorList>
    </citation>
    <scope>NUCLEOTIDE SEQUENCE</scope>
    <source>
        <strain evidence="2">20211129_DDA</strain>
        <tissue evidence="2">Liver</tissue>
    </source>
</reference>
<feature type="region of interest" description="Disordered" evidence="1">
    <location>
        <begin position="1"/>
        <end position="68"/>
    </location>
</feature>
<feature type="compositionally biased region" description="Basic and acidic residues" evidence="1">
    <location>
        <begin position="8"/>
        <end position="17"/>
    </location>
</feature>
<sequence length="90" mass="10109">MPQVHKRNGLEGKEGNMWHRGSWRLAVEKDEDQEDGATSRTEDPIKTSPPAWMHNQRRGRRPAPTPATLEEKHGLCRCVPLKGENGGKGD</sequence>
<evidence type="ECO:0000313" key="3">
    <source>
        <dbReference type="Proteomes" id="UP001066276"/>
    </source>
</evidence>
<dbReference type="EMBL" id="JANPWB010000011">
    <property type="protein sequence ID" value="KAJ1127817.1"/>
    <property type="molecule type" value="Genomic_DNA"/>
</dbReference>
<comment type="caution">
    <text evidence="2">The sequence shown here is derived from an EMBL/GenBank/DDBJ whole genome shotgun (WGS) entry which is preliminary data.</text>
</comment>
<gene>
    <name evidence="2" type="ORF">NDU88_006210</name>
</gene>
<accession>A0AAV7PKU6</accession>
<evidence type="ECO:0000256" key="1">
    <source>
        <dbReference type="SAM" id="MobiDB-lite"/>
    </source>
</evidence>